<evidence type="ECO:0000313" key="4">
    <source>
        <dbReference type="Proteomes" id="UP000018538"/>
    </source>
</evidence>
<dbReference type="Proteomes" id="UP000018538">
    <property type="component" value="Unassembled WGS sequence"/>
</dbReference>
<evidence type="ECO:0000313" key="3">
    <source>
        <dbReference type="EMBL" id="ETB58825.1"/>
    </source>
</evidence>
<keyword evidence="4" id="KW-1185">Reference proteome</keyword>
<gene>
    <name evidence="3" type="ORF">YYC_03600</name>
</gene>
<accession>V7PIH1</accession>
<protein>
    <recommendedName>
        <fullName evidence="5">4Fe-4S ferredoxin-type domain-containing protein</fullName>
    </recommendedName>
</protein>
<feature type="compositionally biased region" description="Low complexity" evidence="1">
    <location>
        <begin position="329"/>
        <end position="353"/>
    </location>
</feature>
<evidence type="ECO:0000256" key="2">
    <source>
        <dbReference type="SAM" id="SignalP"/>
    </source>
</evidence>
<feature type="region of interest" description="Disordered" evidence="1">
    <location>
        <begin position="225"/>
        <end position="260"/>
    </location>
</feature>
<feature type="region of interest" description="Disordered" evidence="1">
    <location>
        <begin position="45"/>
        <end position="99"/>
    </location>
</feature>
<evidence type="ECO:0000256" key="1">
    <source>
        <dbReference type="SAM" id="MobiDB-lite"/>
    </source>
</evidence>
<feature type="region of interest" description="Disordered" evidence="1">
    <location>
        <begin position="288"/>
        <end position="353"/>
    </location>
</feature>
<name>V7PIH1_PLAYE</name>
<feature type="compositionally biased region" description="Polar residues" evidence="1">
    <location>
        <begin position="308"/>
        <end position="328"/>
    </location>
</feature>
<feature type="signal peptide" evidence="2">
    <location>
        <begin position="1"/>
        <end position="24"/>
    </location>
</feature>
<sequence>MKNNIIKISFVLLFLSSYVSEINGNVTNKNKYSLRSYITKNEDLNNTLDNENVHGESEDGGPVGDTEQTLKNGASSTQISSSQHQAGELGSSGKGLSQDGHTEEPCAECERECPEGCEGCPECCEGCPEDCEGCPECCEDCYDENCPDCQTECTDECREACAKLKADSAQRGRENIQICTHSPPNDPNCEECKKITATIQITTPDAREETETTLIQNAIEDITEGTKTMPDENEPVCDEQLDEDGDNEEEEEVVDSENIEIIENIEEIENSDDSDDIDDSEELELEFELELEEPTDIDRDSQEENESESGATTTNEQGNNHNTNTDEVASNNQTNNNQTSNNQTNNSNNANNNNVSHFIIKEYKGNSGSKTQNENILDNALSGIDDNQFSSDIQDFAQDINEFVLMEEDI</sequence>
<keyword evidence="2" id="KW-0732">Signal</keyword>
<dbReference type="EMBL" id="KI635769">
    <property type="protein sequence ID" value="ETB58825.1"/>
    <property type="molecule type" value="Genomic_DNA"/>
</dbReference>
<evidence type="ECO:0008006" key="5">
    <source>
        <dbReference type="Google" id="ProtNLM"/>
    </source>
</evidence>
<organism evidence="3 4">
    <name type="scientific">Plasmodium yoelii 17X</name>
    <dbReference type="NCBI Taxonomy" id="1323249"/>
    <lineage>
        <taxon>Eukaryota</taxon>
        <taxon>Sar</taxon>
        <taxon>Alveolata</taxon>
        <taxon>Apicomplexa</taxon>
        <taxon>Aconoidasida</taxon>
        <taxon>Haemosporida</taxon>
        <taxon>Plasmodiidae</taxon>
        <taxon>Plasmodium</taxon>
        <taxon>Plasmodium (Vinckeia)</taxon>
    </lineage>
</organism>
<feature type="chain" id="PRO_5004764096" description="4Fe-4S ferredoxin-type domain-containing protein" evidence="2">
    <location>
        <begin position="25"/>
        <end position="410"/>
    </location>
</feature>
<feature type="compositionally biased region" description="Polar residues" evidence="1">
    <location>
        <begin position="66"/>
        <end position="85"/>
    </location>
</feature>
<reference evidence="3 4" key="1">
    <citation type="submission" date="2013-11" db="EMBL/GenBank/DDBJ databases">
        <title>The Genome Sequence of Plasmodium yoelii 17X.</title>
        <authorList>
            <consortium name="The Broad Institute Genomics Platform"/>
            <consortium name="The Broad Institute Genome Sequencing Center for Infectious Disease"/>
            <person name="Neafsey D."/>
            <person name="Adams J."/>
            <person name="Walker B."/>
            <person name="Young S.K."/>
            <person name="Zeng Q."/>
            <person name="Gargeya S."/>
            <person name="Fitzgerald M."/>
            <person name="Haas B."/>
            <person name="Abouelleil A."/>
            <person name="Alvarado L."/>
            <person name="Chapman S.B."/>
            <person name="Gainer-Dewar J."/>
            <person name="Goldberg J."/>
            <person name="Griggs A."/>
            <person name="Gujja S."/>
            <person name="Hansen M."/>
            <person name="Howarth C."/>
            <person name="Imamovic A."/>
            <person name="Ireland A."/>
            <person name="Larimer J."/>
            <person name="McCowan C."/>
            <person name="Murphy C."/>
            <person name="Pearson M."/>
            <person name="Poon T.W."/>
            <person name="Priest M."/>
            <person name="Roberts A."/>
            <person name="Saif S."/>
            <person name="Shea T."/>
            <person name="Sykes S."/>
            <person name="Wortman J."/>
            <person name="Nusbaum C."/>
            <person name="Birren B."/>
        </authorList>
    </citation>
    <scope>NUCLEOTIDE SEQUENCE [LARGE SCALE GENOMIC DNA]</scope>
    <source>
        <strain evidence="3 4">17X</strain>
    </source>
</reference>
<proteinExistence type="predicted"/>
<feature type="compositionally biased region" description="Acidic residues" evidence="1">
    <location>
        <begin position="231"/>
        <end position="260"/>
    </location>
</feature>
<dbReference type="AlphaFoldDB" id="V7PIH1"/>
<dbReference type="OrthoDB" id="373041at2759"/>